<proteinExistence type="predicted"/>
<gene>
    <name evidence="1" type="ORF">ALEPTO_LOCUS10556</name>
</gene>
<accession>A0A9N9EFC2</accession>
<organism evidence="1 2">
    <name type="scientific">Ambispora leptoticha</name>
    <dbReference type="NCBI Taxonomy" id="144679"/>
    <lineage>
        <taxon>Eukaryota</taxon>
        <taxon>Fungi</taxon>
        <taxon>Fungi incertae sedis</taxon>
        <taxon>Mucoromycota</taxon>
        <taxon>Glomeromycotina</taxon>
        <taxon>Glomeromycetes</taxon>
        <taxon>Archaeosporales</taxon>
        <taxon>Ambisporaceae</taxon>
        <taxon>Ambispora</taxon>
    </lineage>
</organism>
<dbReference type="Proteomes" id="UP000789508">
    <property type="component" value="Unassembled WGS sequence"/>
</dbReference>
<sequence length="101" mass="11763">ISRLVMLDRYSQKDKERKTLQVGDVVLTVIKFDPKFPARGVGEIIDKIVDNRGNSFWVIEIEEEFASNIEPDSLYSDNPTRILKQSFEIEKPLELFYEQIA</sequence>
<name>A0A9N9EFC2_9GLOM</name>
<evidence type="ECO:0000313" key="2">
    <source>
        <dbReference type="Proteomes" id="UP000789508"/>
    </source>
</evidence>
<reference evidence="1" key="1">
    <citation type="submission" date="2021-06" db="EMBL/GenBank/DDBJ databases">
        <authorList>
            <person name="Kallberg Y."/>
            <person name="Tangrot J."/>
            <person name="Rosling A."/>
        </authorList>
    </citation>
    <scope>NUCLEOTIDE SEQUENCE</scope>
    <source>
        <strain evidence="1">FL130A</strain>
    </source>
</reference>
<evidence type="ECO:0000313" key="1">
    <source>
        <dbReference type="EMBL" id="CAG8669647.1"/>
    </source>
</evidence>
<dbReference type="EMBL" id="CAJVPS010012210">
    <property type="protein sequence ID" value="CAG8669647.1"/>
    <property type="molecule type" value="Genomic_DNA"/>
</dbReference>
<protein>
    <submittedName>
        <fullName evidence="1">4710_t:CDS:1</fullName>
    </submittedName>
</protein>
<dbReference type="AlphaFoldDB" id="A0A9N9EFC2"/>
<dbReference type="OrthoDB" id="10059240at2759"/>
<feature type="non-terminal residue" evidence="1">
    <location>
        <position position="1"/>
    </location>
</feature>
<keyword evidence="2" id="KW-1185">Reference proteome</keyword>
<comment type="caution">
    <text evidence="1">The sequence shown here is derived from an EMBL/GenBank/DDBJ whole genome shotgun (WGS) entry which is preliminary data.</text>
</comment>